<feature type="compositionally biased region" description="Polar residues" evidence="1">
    <location>
        <begin position="279"/>
        <end position="293"/>
    </location>
</feature>
<protein>
    <submittedName>
        <fullName evidence="2">Uncharacterized protein</fullName>
    </submittedName>
</protein>
<reference evidence="2" key="1">
    <citation type="journal article" date="2020" name="Stud. Mycol.">
        <title>101 Dothideomycetes genomes: a test case for predicting lifestyles and emergence of pathogens.</title>
        <authorList>
            <person name="Haridas S."/>
            <person name="Albert R."/>
            <person name="Binder M."/>
            <person name="Bloem J."/>
            <person name="Labutti K."/>
            <person name="Salamov A."/>
            <person name="Andreopoulos B."/>
            <person name="Baker S."/>
            <person name="Barry K."/>
            <person name="Bills G."/>
            <person name="Bluhm B."/>
            <person name="Cannon C."/>
            <person name="Castanera R."/>
            <person name="Culley D."/>
            <person name="Daum C."/>
            <person name="Ezra D."/>
            <person name="Gonzalez J."/>
            <person name="Henrissat B."/>
            <person name="Kuo A."/>
            <person name="Liang C."/>
            <person name="Lipzen A."/>
            <person name="Lutzoni F."/>
            <person name="Magnuson J."/>
            <person name="Mondo S."/>
            <person name="Nolan M."/>
            <person name="Ohm R."/>
            <person name="Pangilinan J."/>
            <person name="Park H.-J."/>
            <person name="Ramirez L."/>
            <person name="Alfaro M."/>
            <person name="Sun H."/>
            <person name="Tritt A."/>
            <person name="Yoshinaga Y."/>
            <person name="Zwiers L.-H."/>
            <person name="Turgeon B."/>
            <person name="Goodwin S."/>
            <person name="Spatafora J."/>
            <person name="Crous P."/>
            <person name="Grigoriev I."/>
        </authorList>
    </citation>
    <scope>NUCLEOTIDE SEQUENCE</scope>
    <source>
        <strain evidence="2">CBS 107.79</strain>
    </source>
</reference>
<organism evidence="2 3">
    <name type="scientific">Bimuria novae-zelandiae CBS 107.79</name>
    <dbReference type="NCBI Taxonomy" id="1447943"/>
    <lineage>
        <taxon>Eukaryota</taxon>
        <taxon>Fungi</taxon>
        <taxon>Dikarya</taxon>
        <taxon>Ascomycota</taxon>
        <taxon>Pezizomycotina</taxon>
        <taxon>Dothideomycetes</taxon>
        <taxon>Pleosporomycetidae</taxon>
        <taxon>Pleosporales</taxon>
        <taxon>Massarineae</taxon>
        <taxon>Didymosphaeriaceae</taxon>
        <taxon>Bimuria</taxon>
    </lineage>
</organism>
<sequence>MDFDAFQTTAKALPDLTEEESGDIMRLLQHGQKQAQKPFRTKYGPRGRVLGPIVLSKDIPNETLNTEDRYFFYSLPYFCLNKYVELNVSSHSNLQPTRTLLQIRDPSTSKGREFEQAICQLSGTPSGHCFHLSTLWCLVIKDKYIMTCSLHSGTELSGELLDILKRPPSQPSAVVRDRPQVLRVILENALYLIPINECDSWFKFTQKFSVLHNDFDDVYTVYLNERRIESGQWHIVIRQARKLTTQTRVIVSMKPHILNRPLNKPLLASDDAAEIAASRPSTPNRGGESTASITGLRKTGSIREEEEEERPARGRSDDSTARLKAPLSPGLRSPDSLKRPPPTSIISFESYLQDFHALRWIAVKFIDSLDPDSSANSGKDVPKITHPKNNRPRKS</sequence>
<proteinExistence type="predicted"/>
<accession>A0A6A5V2A6</accession>
<feature type="region of interest" description="Disordered" evidence="1">
    <location>
        <begin position="273"/>
        <end position="340"/>
    </location>
</feature>
<dbReference type="OrthoDB" id="5430750at2759"/>
<evidence type="ECO:0000256" key="1">
    <source>
        <dbReference type="SAM" id="MobiDB-lite"/>
    </source>
</evidence>
<feature type="compositionally biased region" description="Basic residues" evidence="1">
    <location>
        <begin position="385"/>
        <end position="395"/>
    </location>
</feature>
<dbReference type="EMBL" id="ML976696">
    <property type="protein sequence ID" value="KAF1971018.1"/>
    <property type="molecule type" value="Genomic_DNA"/>
</dbReference>
<feature type="compositionally biased region" description="Basic and acidic residues" evidence="1">
    <location>
        <begin position="310"/>
        <end position="321"/>
    </location>
</feature>
<keyword evidence="3" id="KW-1185">Reference proteome</keyword>
<evidence type="ECO:0000313" key="2">
    <source>
        <dbReference type="EMBL" id="KAF1971018.1"/>
    </source>
</evidence>
<gene>
    <name evidence="2" type="ORF">BU23DRAFT_198232</name>
</gene>
<evidence type="ECO:0000313" key="3">
    <source>
        <dbReference type="Proteomes" id="UP000800036"/>
    </source>
</evidence>
<feature type="region of interest" description="Disordered" evidence="1">
    <location>
        <begin position="371"/>
        <end position="395"/>
    </location>
</feature>
<dbReference type="AlphaFoldDB" id="A0A6A5V2A6"/>
<dbReference type="Proteomes" id="UP000800036">
    <property type="component" value="Unassembled WGS sequence"/>
</dbReference>
<name>A0A6A5V2A6_9PLEO</name>